<gene>
    <name evidence="7" type="ORF">MUK42_10799</name>
</gene>
<evidence type="ECO:0000256" key="2">
    <source>
        <dbReference type="ARBA" id="ARBA00022723"/>
    </source>
</evidence>
<protein>
    <submittedName>
        <fullName evidence="7">Heavy-metal-associated domain</fullName>
    </submittedName>
</protein>
<name>A0A9E7GSN1_9LILI</name>
<evidence type="ECO:0000313" key="8">
    <source>
        <dbReference type="Proteomes" id="UP001055439"/>
    </source>
</evidence>
<dbReference type="CDD" id="cd00371">
    <property type="entry name" value="HMA"/>
    <property type="match status" value="1"/>
</dbReference>
<comment type="similarity">
    <text evidence="4">Belongs to the HIPP family.</text>
</comment>
<dbReference type="InterPro" id="IPR036163">
    <property type="entry name" value="HMA_dom_sf"/>
</dbReference>
<proteinExistence type="inferred from homology"/>
<dbReference type="InterPro" id="IPR006121">
    <property type="entry name" value="HMA_dom"/>
</dbReference>
<evidence type="ECO:0000256" key="1">
    <source>
        <dbReference type="ARBA" id="ARBA00022481"/>
    </source>
</evidence>
<dbReference type="Proteomes" id="UP001055439">
    <property type="component" value="Chromosome 7"/>
</dbReference>
<dbReference type="PANTHER" id="PTHR45868">
    <property type="entry name" value="HEAVY METAL-ASSOCIATED ISOPRENYLATED PLANT PROTEIN 33-RELATED"/>
    <property type="match status" value="1"/>
</dbReference>
<evidence type="ECO:0000313" key="7">
    <source>
        <dbReference type="EMBL" id="URE17442.1"/>
    </source>
</evidence>
<evidence type="ECO:0000256" key="3">
    <source>
        <dbReference type="ARBA" id="ARBA00023289"/>
    </source>
</evidence>
<keyword evidence="1" id="KW-0488">Methylation</keyword>
<keyword evidence="2" id="KW-0479">Metal-binding</keyword>
<sequence length="259" mass="28166">MVLVYIISLYNPHERSITLLCLKETSFSMAKEKDLMRVELKVSVNCCEGCRRKVLKALSIKGVLRAEIHPTLPKVTVVGDVDVRILIKKLSKVGKSAEVLPDKTQKPQGEEKSSEESGKKSEKSSKKEEVKEGGGSEKPNPEVKSKSSANGSDSNKAQGSEKEAGDDAKTTAAPEAAKSLNPTTVTTFPPVSFMMNPRVAHAPVYYYPMEPVAVPMPYYAMTACPAPAPYRPPPAPLQSQATAFGDYFNEDNTVGCRIM</sequence>
<dbReference type="OrthoDB" id="689350at2759"/>
<feature type="compositionally biased region" description="Polar residues" evidence="5">
    <location>
        <begin position="146"/>
        <end position="158"/>
    </location>
</feature>
<keyword evidence="3" id="KW-0636">Prenylation</keyword>
<dbReference type="GO" id="GO:0046872">
    <property type="term" value="F:metal ion binding"/>
    <property type="evidence" value="ECO:0007669"/>
    <property type="project" value="UniProtKB-KW"/>
</dbReference>
<dbReference type="SUPFAM" id="SSF55008">
    <property type="entry name" value="HMA, heavy metal-associated domain"/>
    <property type="match status" value="1"/>
</dbReference>
<dbReference type="AlphaFoldDB" id="A0A9E7GSN1"/>
<keyword evidence="3" id="KW-0449">Lipoprotein</keyword>
<dbReference type="EMBL" id="CP097509">
    <property type="protein sequence ID" value="URE17442.1"/>
    <property type="molecule type" value="Genomic_DNA"/>
</dbReference>
<feature type="domain" description="HMA" evidence="6">
    <location>
        <begin position="35"/>
        <end position="98"/>
    </location>
</feature>
<dbReference type="PANTHER" id="PTHR45868:SF14">
    <property type="entry name" value="OS08G0205500 PROTEIN"/>
    <property type="match status" value="1"/>
</dbReference>
<evidence type="ECO:0000256" key="4">
    <source>
        <dbReference type="ARBA" id="ARBA00024045"/>
    </source>
</evidence>
<accession>A0A9E7GSN1</accession>
<keyword evidence="8" id="KW-1185">Reference proteome</keyword>
<dbReference type="PROSITE" id="PS50846">
    <property type="entry name" value="HMA_2"/>
    <property type="match status" value="1"/>
</dbReference>
<dbReference type="Gene3D" id="3.30.70.100">
    <property type="match status" value="1"/>
</dbReference>
<evidence type="ECO:0000259" key="6">
    <source>
        <dbReference type="PROSITE" id="PS50846"/>
    </source>
</evidence>
<feature type="region of interest" description="Disordered" evidence="5">
    <location>
        <begin position="97"/>
        <end position="185"/>
    </location>
</feature>
<organism evidence="7 8">
    <name type="scientific">Musa troglodytarum</name>
    <name type="common">fe'i banana</name>
    <dbReference type="NCBI Taxonomy" id="320322"/>
    <lineage>
        <taxon>Eukaryota</taxon>
        <taxon>Viridiplantae</taxon>
        <taxon>Streptophyta</taxon>
        <taxon>Embryophyta</taxon>
        <taxon>Tracheophyta</taxon>
        <taxon>Spermatophyta</taxon>
        <taxon>Magnoliopsida</taxon>
        <taxon>Liliopsida</taxon>
        <taxon>Zingiberales</taxon>
        <taxon>Musaceae</taxon>
        <taxon>Musa</taxon>
    </lineage>
</organism>
<evidence type="ECO:0000256" key="5">
    <source>
        <dbReference type="SAM" id="MobiDB-lite"/>
    </source>
</evidence>
<feature type="compositionally biased region" description="Basic and acidic residues" evidence="5">
    <location>
        <begin position="159"/>
        <end position="169"/>
    </location>
</feature>
<reference evidence="7" key="1">
    <citation type="submission" date="2022-05" db="EMBL/GenBank/DDBJ databases">
        <title>The Musa troglodytarum L. genome provides insights into the mechanism of non-climacteric behaviour and enrichment of carotenoids.</title>
        <authorList>
            <person name="Wang J."/>
        </authorList>
    </citation>
    <scope>NUCLEOTIDE SEQUENCE</scope>
    <source>
        <tissue evidence="7">Leaf</tissue>
    </source>
</reference>
<feature type="compositionally biased region" description="Basic and acidic residues" evidence="5">
    <location>
        <begin position="100"/>
        <end position="145"/>
    </location>
</feature>